<keyword evidence="3" id="KW-1185">Reference proteome</keyword>
<keyword evidence="1" id="KW-0472">Membrane</keyword>
<sequence length="54" mass="6359">MQFIVCNSDRNKDFNFLLFSHITFNVLYVILQIFNCFSSGKPFLNNDCSLNWSC</sequence>
<protein>
    <submittedName>
        <fullName evidence="2">Uncharacterized protein</fullName>
    </submittedName>
</protein>
<dbReference type="EMBL" id="KM610234">
    <property type="protein sequence ID" value="AJD20153.1"/>
    <property type="molecule type" value="Genomic_DNA"/>
</dbReference>
<dbReference type="KEGG" id="vg:22921807"/>
<accession>A0A0B4VGT4</accession>
<organism evidence="2 3">
    <name type="scientific">Tipula oleracea nudivirus</name>
    <dbReference type="NCBI Taxonomy" id="1546257"/>
    <lineage>
        <taxon>Viruses</taxon>
        <taxon>Viruses incertae sedis</taxon>
        <taxon>Naldaviricetes</taxon>
        <taxon>Lefavirales</taxon>
        <taxon>Nudiviridae</taxon>
        <taxon>Deltanudivirus</taxon>
        <taxon>Deltanudivirus tipoleraceae</taxon>
    </lineage>
</organism>
<gene>
    <name evidence="2" type="ORF">TONV_093</name>
</gene>
<keyword evidence="1" id="KW-0812">Transmembrane</keyword>
<reference evidence="2 3" key="1">
    <citation type="journal article" date="2015" name="J. Virol.">
        <title>The genome of the nucleopolyhedrosis-causing virus from Tipula oleracea sheds new light on the Nudiviridae family.</title>
        <authorList>
            <person name="Bezier A."/>
            <person name="Theze J."/>
            <person name="Gavory F."/>
            <person name="Gaillard J."/>
            <person name="Poulain J."/>
            <person name="Drezen J.M."/>
            <person name="Herniou E.A."/>
        </authorList>
    </citation>
    <scope>NUCLEOTIDE SEQUENCE [LARGE SCALE GENOMIC DNA]</scope>
    <source>
        <strain evidence="2">35</strain>
    </source>
</reference>
<evidence type="ECO:0000313" key="3">
    <source>
        <dbReference type="Proteomes" id="UP000201058"/>
    </source>
</evidence>
<name>A0A0B4VGT4_9VIRU</name>
<feature type="transmembrane region" description="Helical" evidence="1">
    <location>
        <begin position="16"/>
        <end position="37"/>
    </location>
</feature>
<dbReference type="RefSeq" id="YP_009116740.1">
    <property type="nucleotide sequence ID" value="NC_026242.1"/>
</dbReference>
<dbReference type="GeneID" id="22921807"/>
<proteinExistence type="predicted"/>
<evidence type="ECO:0000313" key="2">
    <source>
        <dbReference type="EMBL" id="AJD20153.1"/>
    </source>
</evidence>
<evidence type="ECO:0000256" key="1">
    <source>
        <dbReference type="SAM" id="Phobius"/>
    </source>
</evidence>
<dbReference type="Proteomes" id="UP000201058">
    <property type="component" value="Segment"/>
</dbReference>
<keyword evidence="1" id="KW-1133">Transmembrane helix</keyword>